<name>Q0E5Z0_9CAUD</name>
<dbReference type="RefSeq" id="YP_001522865.1">
    <property type="nucleotide sequence ID" value="NC_009936.1"/>
</dbReference>
<dbReference type="KEGG" id="vg:5687498"/>
<accession>Q0E5Z0</accession>
<dbReference type="EMBL" id="AM265639">
    <property type="protein sequence ID" value="CAK24992.1"/>
    <property type="molecule type" value="Genomic_DNA"/>
</dbReference>
<dbReference type="GeneID" id="5687498"/>
<sequence length="61" mass="6831">MGVSDYAKEAWLGLIVFQAGRQCYHVSVNITGASPAYVEALVERLNIHINNLLYELGRIPR</sequence>
<organism evidence="1 2">
    <name type="scientific">Pseudomonas phage LKA1</name>
    <dbReference type="NCBI Taxonomy" id="386793"/>
    <lineage>
        <taxon>Viruses</taxon>
        <taxon>Duplodnaviria</taxon>
        <taxon>Heunggongvirae</taxon>
        <taxon>Uroviricota</taxon>
        <taxon>Caudoviricetes</taxon>
        <taxon>Autographivirales</taxon>
        <taxon>Autoscriptoviridae</taxon>
        <taxon>Stubburvirus</taxon>
        <taxon>Stubburvirus LKA1</taxon>
    </lineage>
</organism>
<dbReference type="Proteomes" id="UP000002089">
    <property type="component" value="Segment"/>
</dbReference>
<proteinExistence type="predicted"/>
<protein>
    <submittedName>
        <fullName evidence="1">Uncharacterized protein</fullName>
    </submittedName>
</protein>
<keyword evidence="2" id="KW-1185">Reference proteome</keyword>
<reference evidence="1 2" key="1">
    <citation type="journal article" date="2006" name="J. Bacteriol.">
        <title>Genomic analysis of Pseudomonas aeruginosa phages LKD16 and LKA1: establishment of the phiKMV subgroup within the T7 supergroup.</title>
        <authorList>
            <person name="Ceyssens P.J."/>
            <person name="Lavigne R."/>
            <person name="Mattheus W."/>
            <person name="Chibeu A."/>
            <person name="Hertveldt K."/>
            <person name="Mast J."/>
            <person name="Robben J."/>
            <person name="Volckaert G."/>
        </authorList>
    </citation>
    <scope>NUCLEOTIDE SEQUENCE</scope>
</reference>
<evidence type="ECO:0000313" key="1">
    <source>
        <dbReference type="EMBL" id="CAK24992.1"/>
    </source>
</evidence>
<evidence type="ECO:0000313" key="2">
    <source>
        <dbReference type="Proteomes" id="UP000002089"/>
    </source>
</evidence>